<dbReference type="GO" id="GO:0005886">
    <property type="term" value="C:plasma membrane"/>
    <property type="evidence" value="ECO:0007669"/>
    <property type="project" value="UniProtKB-SubCell"/>
</dbReference>
<evidence type="ECO:0000256" key="13">
    <source>
        <dbReference type="SAM" id="Phobius"/>
    </source>
</evidence>
<evidence type="ECO:0000259" key="14">
    <source>
        <dbReference type="PROSITE" id="PS50262"/>
    </source>
</evidence>
<evidence type="ECO:0000313" key="15">
    <source>
        <dbReference type="Ensembl" id="ENSHHUP00000047575.1"/>
    </source>
</evidence>
<evidence type="ECO:0000256" key="3">
    <source>
        <dbReference type="ARBA" id="ARBA00022692"/>
    </source>
</evidence>
<evidence type="ECO:0000256" key="7">
    <source>
        <dbReference type="ARBA" id="ARBA00023157"/>
    </source>
</evidence>
<reference evidence="15" key="3">
    <citation type="submission" date="2025-09" db="UniProtKB">
        <authorList>
            <consortium name="Ensembl"/>
        </authorList>
    </citation>
    <scope>IDENTIFICATION</scope>
</reference>
<feature type="domain" description="G-protein coupled receptors family 1 profile" evidence="14">
    <location>
        <begin position="86"/>
        <end position="324"/>
    </location>
</feature>
<keyword evidence="6 13" id="KW-0472">Membrane</keyword>
<feature type="region of interest" description="Disordered" evidence="12">
    <location>
        <begin position="333"/>
        <end position="355"/>
    </location>
</feature>
<dbReference type="GO" id="GO:0007200">
    <property type="term" value="P:phospholipase C-activating G protein-coupled receptor signaling pathway"/>
    <property type="evidence" value="ECO:0007669"/>
    <property type="project" value="TreeGrafter"/>
</dbReference>
<dbReference type="GO" id="GO:0006954">
    <property type="term" value="P:inflammatory response"/>
    <property type="evidence" value="ECO:0007669"/>
    <property type="project" value="TreeGrafter"/>
</dbReference>
<keyword evidence="7" id="KW-1015">Disulfide bond</keyword>
<proteinExistence type="inferred from homology"/>
<dbReference type="Gene3D" id="1.20.1070.10">
    <property type="entry name" value="Rhodopsin 7-helix transmembrane proteins"/>
    <property type="match status" value="1"/>
</dbReference>
<evidence type="ECO:0000256" key="2">
    <source>
        <dbReference type="ARBA" id="ARBA00022475"/>
    </source>
</evidence>
<feature type="transmembrane region" description="Helical" evidence="13">
    <location>
        <begin position="305"/>
        <end position="326"/>
    </location>
</feature>
<dbReference type="Pfam" id="PF00001">
    <property type="entry name" value="7tm_1"/>
    <property type="match status" value="1"/>
</dbReference>
<sequence length="355" mass="40195">MIQHISMLFGSCTFSQRNILNLFHKGKKTTEVMVASFNTSDYDDYDDSVAIPSQSPVIYEMYQMKAGFRYMYVSVYSANILLGLLLNSAVIFMTVKCRSKKKLSQQMLILGLAVTHLVFCLFTPLYLFTALNYFSWTFGKVVCKLGSYVMFMNMFSVSLMITFWNVCWSVPGYFEHRMSTNMVLLSWFTGAILSTPSLLSREVQYTADGHVCLDNYGYTGSSQMSKEGRERMMAVLICRFIFGLLLPLGVRSVSCCCMNSTGNNQLRSRVIRPVTIAYFLCWAPVISLSVLQVTMGTGSRLFTYALPPATALSVLNSCISPIICIWQEKKDQSLRGPPQMEDNREEDEEITSLTR</sequence>
<dbReference type="GeneTree" id="ENSGT01140000282544"/>
<evidence type="ECO:0000256" key="1">
    <source>
        <dbReference type="ARBA" id="ARBA00004651"/>
    </source>
</evidence>
<keyword evidence="8" id="KW-0675">Receptor</keyword>
<evidence type="ECO:0000256" key="6">
    <source>
        <dbReference type="ARBA" id="ARBA00023136"/>
    </source>
</evidence>
<keyword evidence="4 13" id="KW-1133">Transmembrane helix</keyword>
<dbReference type="InterPro" id="IPR017452">
    <property type="entry name" value="GPCR_Rhodpsn_7TM"/>
</dbReference>
<keyword evidence="9" id="KW-0325">Glycoprotein</keyword>
<keyword evidence="16" id="KW-1185">Reference proteome</keyword>
<evidence type="ECO:0000256" key="9">
    <source>
        <dbReference type="ARBA" id="ARBA00023180"/>
    </source>
</evidence>
<feature type="transmembrane region" description="Helical" evidence="13">
    <location>
        <begin position="107"/>
        <end position="128"/>
    </location>
</feature>
<dbReference type="PANTHER" id="PTHR24225">
    <property type="entry name" value="CHEMOTACTIC RECEPTOR"/>
    <property type="match status" value="1"/>
</dbReference>
<evidence type="ECO:0000256" key="10">
    <source>
        <dbReference type="ARBA" id="ARBA00023224"/>
    </source>
</evidence>
<keyword evidence="3 13" id="KW-0812">Transmembrane</keyword>
<dbReference type="PRINTS" id="PR01559">
    <property type="entry name" value="DUFFYANTIGEN"/>
</dbReference>
<feature type="transmembrane region" description="Helical" evidence="13">
    <location>
        <begin position="70"/>
        <end position="95"/>
    </location>
</feature>
<reference evidence="16" key="1">
    <citation type="submission" date="2018-06" db="EMBL/GenBank/DDBJ databases">
        <title>Genome assembly of Danube salmon.</title>
        <authorList>
            <person name="Macqueen D.J."/>
            <person name="Gundappa M.K."/>
        </authorList>
    </citation>
    <scope>NUCLEOTIDE SEQUENCE [LARGE SCALE GENOMIC DNA]</scope>
</reference>
<keyword evidence="2" id="KW-1003">Cell membrane</keyword>
<feature type="transmembrane region" description="Helical" evidence="13">
    <location>
        <begin position="232"/>
        <end position="250"/>
    </location>
</feature>
<evidence type="ECO:0000256" key="11">
    <source>
        <dbReference type="ARBA" id="ARBA00025736"/>
    </source>
</evidence>
<dbReference type="GO" id="GO:0007204">
    <property type="term" value="P:positive regulation of cytosolic calcium ion concentration"/>
    <property type="evidence" value="ECO:0007669"/>
    <property type="project" value="TreeGrafter"/>
</dbReference>
<comment type="subcellular location">
    <subcellularLocation>
        <location evidence="1">Cell membrane</location>
        <topology evidence="1">Multi-pass membrane protein</topology>
    </subcellularLocation>
</comment>
<feature type="compositionally biased region" description="Acidic residues" evidence="12">
    <location>
        <begin position="343"/>
        <end position="355"/>
    </location>
</feature>
<dbReference type="InterPro" id="IPR000276">
    <property type="entry name" value="GPCR_Rhodpsn"/>
</dbReference>
<evidence type="ECO:0000256" key="4">
    <source>
        <dbReference type="ARBA" id="ARBA00022989"/>
    </source>
</evidence>
<organism evidence="15 16">
    <name type="scientific">Hucho hucho</name>
    <name type="common">huchen</name>
    <dbReference type="NCBI Taxonomy" id="62062"/>
    <lineage>
        <taxon>Eukaryota</taxon>
        <taxon>Metazoa</taxon>
        <taxon>Chordata</taxon>
        <taxon>Craniata</taxon>
        <taxon>Vertebrata</taxon>
        <taxon>Euteleostomi</taxon>
        <taxon>Actinopterygii</taxon>
        <taxon>Neopterygii</taxon>
        <taxon>Teleostei</taxon>
        <taxon>Protacanthopterygii</taxon>
        <taxon>Salmoniformes</taxon>
        <taxon>Salmonidae</taxon>
        <taxon>Salmoninae</taxon>
        <taxon>Hucho</taxon>
    </lineage>
</organism>
<feature type="transmembrane region" description="Helical" evidence="13">
    <location>
        <begin position="148"/>
        <end position="170"/>
    </location>
</feature>
<feature type="transmembrane region" description="Helical" evidence="13">
    <location>
        <begin position="270"/>
        <end position="293"/>
    </location>
</feature>
<dbReference type="Ensembl" id="ENSHHUT00000049315.1">
    <property type="protein sequence ID" value="ENSHHUP00000047575.1"/>
    <property type="gene ID" value="ENSHHUG00000028910.1"/>
</dbReference>
<dbReference type="InterPro" id="IPR000826">
    <property type="entry name" value="Formyl_rcpt-rel"/>
</dbReference>
<feature type="transmembrane region" description="Helical" evidence="13">
    <location>
        <begin position="182"/>
        <end position="199"/>
    </location>
</feature>
<dbReference type="PROSITE" id="PS50262">
    <property type="entry name" value="G_PROTEIN_RECEP_F1_2"/>
    <property type="match status" value="1"/>
</dbReference>
<evidence type="ECO:0000256" key="12">
    <source>
        <dbReference type="SAM" id="MobiDB-lite"/>
    </source>
</evidence>
<dbReference type="GO" id="GO:0004930">
    <property type="term" value="F:G protein-coupled receptor activity"/>
    <property type="evidence" value="ECO:0007669"/>
    <property type="project" value="UniProtKB-KW"/>
</dbReference>
<evidence type="ECO:0000256" key="5">
    <source>
        <dbReference type="ARBA" id="ARBA00023040"/>
    </source>
</evidence>
<dbReference type="GO" id="GO:0004875">
    <property type="term" value="F:complement receptor activity"/>
    <property type="evidence" value="ECO:0007669"/>
    <property type="project" value="TreeGrafter"/>
</dbReference>
<reference evidence="15" key="2">
    <citation type="submission" date="2025-08" db="UniProtKB">
        <authorList>
            <consortium name="Ensembl"/>
        </authorList>
    </citation>
    <scope>IDENTIFICATION</scope>
</reference>
<dbReference type="PANTHER" id="PTHR24225:SF0">
    <property type="entry name" value="N-FORMYL PEPTIDE RECEPTOR 2"/>
    <property type="match status" value="1"/>
</dbReference>
<keyword evidence="5" id="KW-0297">G-protein coupled receptor</keyword>
<protein>
    <recommendedName>
        <fullName evidence="14">G-protein coupled receptors family 1 profile domain-containing protein</fullName>
    </recommendedName>
</protein>
<keyword evidence="10" id="KW-0807">Transducer</keyword>
<evidence type="ECO:0000313" key="16">
    <source>
        <dbReference type="Proteomes" id="UP000314982"/>
    </source>
</evidence>
<dbReference type="Proteomes" id="UP000314982">
    <property type="component" value="Unassembled WGS sequence"/>
</dbReference>
<dbReference type="PRINTS" id="PR00237">
    <property type="entry name" value="GPCRRHODOPSN"/>
</dbReference>
<comment type="similarity">
    <text evidence="11">Belongs to the chemokine-like receptor (CMKLR) family.</text>
</comment>
<accession>A0A4W5NDN1</accession>
<evidence type="ECO:0000256" key="8">
    <source>
        <dbReference type="ARBA" id="ARBA00023170"/>
    </source>
</evidence>
<dbReference type="AlphaFoldDB" id="A0A4W5NDN1"/>
<dbReference type="SUPFAM" id="SSF81321">
    <property type="entry name" value="Family A G protein-coupled receptor-like"/>
    <property type="match status" value="1"/>
</dbReference>
<name>A0A4W5NDN1_9TELE</name>